<evidence type="ECO:0000313" key="1">
    <source>
        <dbReference type="EMBL" id="GAQ86018.1"/>
    </source>
</evidence>
<keyword evidence="2" id="KW-1185">Reference proteome</keyword>
<dbReference type="OrthoDB" id="4062651at2759"/>
<dbReference type="Gene3D" id="1.10.510.10">
    <property type="entry name" value="Transferase(Phosphotransferase) domain 1"/>
    <property type="match status" value="1"/>
</dbReference>
<dbReference type="AlphaFoldDB" id="A0A1Y1ID57"/>
<name>A0A1Y1ID57_KLENI</name>
<protein>
    <submittedName>
        <fullName evidence="1">Uncharacterized protein</fullName>
    </submittedName>
</protein>
<dbReference type="EMBL" id="DF237214">
    <property type="protein sequence ID" value="GAQ86018.1"/>
    <property type="molecule type" value="Genomic_DNA"/>
</dbReference>
<evidence type="ECO:0000313" key="2">
    <source>
        <dbReference type="Proteomes" id="UP000054558"/>
    </source>
</evidence>
<gene>
    <name evidence="1" type="ORF">KFL_002650140</name>
</gene>
<organism evidence="1 2">
    <name type="scientific">Klebsormidium nitens</name>
    <name type="common">Green alga</name>
    <name type="synonym">Ulothrix nitens</name>
    <dbReference type="NCBI Taxonomy" id="105231"/>
    <lineage>
        <taxon>Eukaryota</taxon>
        <taxon>Viridiplantae</taxon>
        <taxon>Streptophyta</taxon>
        <taxon>Klebsormidiophyceae</taxon>
        <taxon>Klebsormidiales</taxon>
        <taxon>Klebsormidiaceae</taxon>
        <taxon>Klebsormidium</taxon>
    </lineage>
</organism>
<accession>A0A1Y1ID57</accession>
<reference evidence="1 2" key="1">
    <citation type="journal article" date="2014" name="Nat. Commun.">
        <title>Klebsormidium flaccidum genome reveals primary factors for plant terrestrial adaptation.</title>
        <authorList>
            <person name="Hori K."/>
            <person name="Maruyama F."/>
            <person name="Fujisawa T."/>
            <person name="Togashi T."/>
            <person name="Yamamoto N."/>
            <person name="Seo M."/>
            <person name="Sato S."/>
            <person name="Yamada T."/>
            <person name="Mori H."/>
            <person name="Tajima N."/>
            <person name="Moriyama T."/>
            <person name="Ikeuchi M."/>
            <person name="Watanabe M."/>
            <person name="Wada H."/>
            <person name="Kobayashi K."/>
            <person name="Saito M."/>
            <person name="Masuda T."/>
            <person name="Sasaki-Sekimoto Y."/>
            <person name="Mashiguchi K."/>
            <person name="Awai K."/>
            <person name="Shimojima M."/>
            <person name="Masuda S."/>
            <person name="Iwai M."/>
            <person name="Nobusawa T."/>
            <person name="Narise T."/>
            <person name="Kondo S."/>
            <person name="Saito H."/>
            <person name="Sato R."/>
            <person name="Murakawa M."/>
            <person name="Ihara Y."/>
            <person name="Oshima-Yamada Y."/>
            <person name="Ohtaka K."/>
            <person name="Satoh M."/>
            <person name="Sonobe K."/>
            <person name="Ishii M."/>
            <person name="Ohtani R."/>
            <person name="Kanamori-Sato M."/>
            <person name="Honoki R."/>
            <person name="Miyazaki D."/>
            <person name="Mochizuki H."/>
            <person name="Umetsu J."/>
            <person name="Higashi K."/>
            <person name="Shibata D."/>
            <person name="Kamiya Y."/>
            <person name="Sato N."/>
            <person name="Nakamura Y."/>
            <person name="Tabata S."/>
            <person name="Ida S."/>
            <person name="Kurokawa K."/>
            <person name="Ohta H."/>
        </authorList>
    </citation>
    <scope>NUCLEOTIDE SEQUENCE [LARGE SCALE GENOMIC DNA]</scope>
    <source>
        <strain evidence="1 2">NIES-2285</strain>
    </source>
</reference>
<sequence>MPRYTKTSRRLQARQLKQTRTERFILDEKLGKAYSVDEVLRVFDCAIACINDLPEARPSMGQVLRMLEGVGPTPPVPPAAQPSTVFGTNTDVSMVIPMTMTEGR</sequence>
<proteinExistence type="predicted"/>
<dbReference type="Proteomes" id="UP000054558">
    <property type="component" value="Unassembled WGS sequence"/>
</dbReference>